<feature type="region of interest" description="Disordered" evidence="1">
    <location>
        <begin position="92"/>
        <end position="151"/>
    </location>
</feature>
<keyword evidence="3" id="KW-1185">Reference proteome</keyword>
<evidence type="ECO:0000313" key="3">
    <source>
        <dbReference type="Proteomes" id="UP000199400"/>
    </source>
</evidence>
<accession>A0A1I2E1N9</accession>
<feature type="compositionally biased region" description="Polar residues" evidence="1">
    <location>
        <begin position="92"/>
        <end position="103"/>
    </location>
</feature>
<evidence type="ECO:0000256" key="1">
    <source>
        <dbReference type="SAM" id="MobiDB-lite"/>
    </source>
</evidence>
<dbReference type="STRING" id="54.SAMN02745121_05855"/>
<proteinExistence type="predicted"/>
<protein>
    <submittedName>
        <fullName evidence="2">Uncharacterized protein</fullName>
    </submittedName>
</protein>
<reference evidence="3" key="1">
    <citation type="submission" date="2016-10" db="EMBL/GenBank/DDBJ databases">
        <authorList>
            <person name="Varghese N."/>
            <person name="Submissions S."/>
        </authorList>
    </citation>
    <scope>NUCLEOTIDE SEQUENCE [LARGE SCALE GENOMIC DNA]</scope>
    <source>
        <strain evidence="3">ATCC 25963</strain>
    </source>
</reference>
<feature type="compositionally biased region" description="Basic residues" evidence="1">
    <location>
        <begin position="13"/>
        <end position="32"/>
    </location>
</feature>
<feature type="compositionally biased region" description="Low complexity" evidence="1">
    <location>
        <begin position="139"/>
        <end position="151"/>
    </location>
</feature>
<feature type="compositionally biased region" description="Basic residues" evidence="1">
    <location>
        <begin position="42"/>
        <end position="52"/>
    </location>
</feature>
<organism evidence="2 3">
    <name type="scientific">Nannocystis exedens</name>
    <dbReference type="NCBI Taxonomy" id="54"/>
    <lineage>
        <taxon>Bacteria</taxon>
        <taxon>Pseudomonadati</taxon>
        <taxon>Myxococcota</taxon>
        <taxon>Polyangia</taxon>
        <taxon>Nannocystales</taxon>
        <taxon>Nannocystaceae</taxon>
        <taxon>Nannocystis</taxon>
    </lineage>
</organism>
<dbReference type="AlphaFoldDB" id="A0A1I2E1N9"/>
<name>A0A1I2E1N9_9BACT</name>
<evidence type="ECO:0000313" key="2">
    <source>
        <dbReference type="EMBL" id="SFE86488.1"/>
    </source>
</evidence>
<gene>
    <name evidence="2" type="ORF">SAMN02745121_05855</name>
</gene>
<feature type="region of interest" description="Disordered" evidence="1">
    <location>
        <begin position="1"/>
        <end position="74"/>
    </location>
</feature>
<dbReference type="EMBL" id="FOMX01000021">
    <property type="protein sequence ID" value="SFE86488.1"/>
    <property type="molecule type" value="Genomic_DNA"/>
</dbReference>
<dbReference type="Proteomes" id="UP000199400">
    <property type="component" value="Unassembled WGS sequence"/>
</dbReference>
<sequence>MNKTIAPVDSTSSRRRSPHRCAARPHRRRSRRHGDNDSAIRRCARGPRHPPRRPGASPAEDSSTERRPASGPSVVTRFARVRRFGLSALGPSRQSSVFRRTTSGFGGRPMQRPGRRHASRGRLSGLRSPCEPAAHCARRPGAGPAPGTAPRRYTQFLLDEGVTSMEECVHALPESREEQPCYRSPHISLCKKEKRNTQPGEIRLSPFSFGRDRAPTYTRRSTFSISGCSRAASPRSRARASTHVASSSRAWNWRMLAAGPTPAPTPCRSVGGLLA</sequence>